<sequence length="1093" mass="128971">MSNSKPVPPFVLDVLRYLNRDQLERSSIVSRPLKNFIEQHLNMKPYRVFDRLWIRGGTYALEHKGVYFETHCHPRRNNYSVQQFLNGQKSNPLYPSCSYYSFEKMRPYLNPTVRIYVTVIRVCGDFTYSPKHIAEMESIAYLWRYDEIFIRDADKYGNRIVAEHFQPILDSLTILQCRNLIMDNAHFSFKDYKMLYAVRVIHINYFDEEIDLNSWAQFLEQPRIKPVVVLEGLHRGSIDNILNRLSEAFSSAVSPNALKIMFREVVVPLTEFREPNYRSRERLELKKVYVGAKVYTLERCSLKPVPPFFLFILDVLRYLNRDQLERFSIICRPLKNFIEQHLNTKPYRVFDKLQIRGGLYALFHNNAQCYPKRDPGGGQHFYDYYSFAEMRPCLGPTVRVKQTIIDAFSSAVSPNAFKIVFSQCNKPLTEFQEMNYRSQEKLELKKKINSGKTYALVRCSLPPNVPGLKPKHVPPFVVEVLCYLNRNQLERFSIIWRSLMNLIDRYFQSKPYRVFDKLSIRGAIRCISYTLFHKDVQWHPNREDYSVQQFLDGQECNIEDAYYSFAEMRPYLGPTVRVNTAGIEAFGDFNYDREHIAEMESISYLWRDGDVSMLECSDDPDVLQPVLNSPTVLQCQKLRIAFHGNEYYSFKDYKVLYSLTRMNVCYSRNKKIDPNTWPQFLEQPGVKPLVILQRLHPENINQILDQLSKAFSSAVSPNAYKIEFKNVGKPLTVFREMNYRSREKLQLKKKYFFATDYTLERCSLPPIVFDWLYYLNRSQLERFSIVCRELKNFIDRYLRSKPYRVFDQLHIRGGSYALRHKQINWQPNQSDYIVQFYASINIHDTDLAYYSFAEMRPYFGPAVRVKVTTIFVAGNSTYNPEHIAEIESIANIWRDGDIFIRHANGPDDQIVAEHFQPILNSPAILKCRDLKMDNAHFSLKDYKILYSVKVIEIEYKNDETDPNYWSQFLEQPGVKPVVILRQLYPESVVGVLERLYQDFSSAISPKAYKIVFAQNGKLMIKFRIKSIVQSFKKVYTYSQPTVPQTDEELIEFQDKNKTSGEKWEFRKPAEFSDEYPEYELSENNKYVLERSRI</sequence>
<organism evidence="1 2">
    <name type="scientific">Ditylenchus destructor</name>
    <dbReference type="NCBI Taxonomy" id="166010"/>
    <lineage>
        <taxon>Eukaryota</taxon>
        <taxon>Metazoa</taxon>
        <taxon>Ecdysozoa</taxon>
        <taxon>Nematoda</taxon>
        <taxon>Chromadorea</taxon>
        <taxon>Rhabditida</taxon>
        <taxon>Tylenchina</taxon>
        <taxon>Tylenchomorpha</taxon>
        <taxon>Sphaerularioidea</taxon>
        <taxon>Anguinidae</taxon>
        <taxon>Anguininae</taxon>
        <taxon>Ditylenchus</taxon>
    </lineage>
</organism>
<dbReference type="Proteomes" id="UP001201812">
    <property type="component" value="Unassembled WGS sequence"/>
</dbReference>
<dbReference type="AlphaFoldDB" id="A0AAD4MDX3"/>
<reference evidence="1" key="1">
    <citation type="submission" date="2022-01" db="EMBL/GenBank/DDBJ databases">
        <title>Genome Sequence Resource for Two Populations of Ditylenchus destructor, the Migratory Endoparasitic Phytonematode.</title>
        <authorList>
            <person name="Zhang H."/>
            <person name="Lin R."/>
            <person name="Xie B."/>
        </authorList>
    </citation>
    <scope>NUCLEOTIDE SEQUENCE</scope>
    <source>
        <strain evidence="1">BazhouSP</strain>
    </source>
</reference>
<accession>A0AAD4MDX3</accession>
<dbReference type="EMBL" id="JAKKPZ010001021">
    <property type="protein sequence ID" value="KAI1691013.1"/>
    <property type="molecule type" value="Genomic_DNA"/>
</dbReference>
<protein>
    <recommendedName>
        <fullName evidence="3">F-box domain-containing protein</fullName>
    </recommendedName>
</protein>
<proteinExistence type="predicted"/>
<evidence type="ECO:0000313" key="1">
    <source>
        <dbReference type="EMBL" id="KAI1691013.1"/>
    </source>
</evidence>
<evidence type="ECO:0000313" key="2">
    <source>
        <dbReference type="Proteomes" id="UP001201812"/>
    </source>
</evidence>
<gene>
    <name evidence="1" type="ORF">DdX_22157</name>
</gene>
<comment type="caution">
    <text evidence="1">The sequence shown here is derived from an EMBL/GenBank/DDBJ whole genome shotgun (WGS) entry which is preliminary data.</text>
</comment>
<name>A0AAD4MDX3_9BILA</name>
<evidence type="ECO:0008006" key="3">
    <source>
        <dbReference type="Google" id="ProtNLM"/>
    </source>
</evidence>
<keyword evidence="2" id="KW-1185">Reference proteome</keyword>